<feature type="compositionally biased region" description="Polar residues" evidence="1">
    <location>
        <begin position="25"/>
        <end position="34"/>
    </location>
</feature>
<comment type="caution">
    <text evidence="3">The sequence shown here is derived from an EMBL/GenBank/DDBJ whole genome shotgun (WGS) entry which is preliminary data.</text>
</comment>
<dbReference type="InterPro" id="IPR017735">
    <property type="entry name" value="T6SS_FHA"/>
</dbReference>
<dbReference type="PROSITE" id="PS50006">
    <property type="entry name" value="FHA_DOMAIN"/>
    <property type="match status" value="1"/>
</dbReference>
<reference evidence="3" key="1">
    <citation type="journal article" date="2021" name="Proc. Natl. Acad. Sci. U.S.A.">
        <title>Global biogeography of chemosynthetic symbionts reveals both localized and globally distributed symbiont groups. .</title>
        <authorList>
            <person name="Osvatic J.T."/>
            <person name="Wilkins L.G.E."/>
            <person name="Leibrecht L."/>
            <person name="Leray M."/>
            <person name="Zauner S."/>
            <person name="Polzin J."/>
            <person name="Camacho Y."/>
            <person name="Gros O."/>
            <person name="van Gils J.A."/>
            <person name="Eisen J.A."/>
            <person name="Petersen J.M."/>
            <person name="Yuen B."/>
        </authorList>
    </citation>
    <scope>NUCLEOTIDE SEQUENCE</scope>
    <source>
        <strain evidence="3">MAGL173</strain>
    </source>
</reference>
<proteinExistence type="predicted"/>
<protein>
    <submittedName>
        <fullName evidence="3">Type VI secretion system-associated FHA domain protein TagH</fullName>
    </submittedName>
</protein>
<evidence type="ECO:0000256" key="1">
    <source>
        <dbReference type="SAM" id="MobiDB-lite"/>
    </source>
</evidence>
<dbReference type="Proteomes" id="UP000886687">
    <property type="component" value="Unassembled WGS sequence"/>
</dbReference>
<feature type="domain" description="FHA" evidence="2">
    <location>
        <begin position="35"/>
        <end position="85"/>
    </location>
</feature>
<sequence length="515" mass="56287">MYSDSNSATITLTVSLKAGSAPAQPMSTTFDQQGGSIGRRDENDWVLPDPERFISGRHALIFYSENAFHLTDTSSNGVFINRSATALGKDNVIKLEDGDTIGVGDYEITVSLPKPETLAAEDFDNLDDPFAQMSEQLAGEPETVETPHVDAPADLDQPAEEPVYTLDEPDPSELVVEQPSDELSPAPLSQTDHTSDLNAFFNQPTPIPEDWDLDETPAGAIPADEPIPSPEILPPLDDQPVSQAPFPDSQPVVKEEPAAPALSQESIPRPGLKAKQPVQQSSPPQSAPQSSPPPAPQPVTATAGTTSDDAGLRRALAEGLGIPETYLEGISLADLLSNLGSAMRANVEGTMSILRARAQMKGEFRMSQTMIQPVENNPLKFSINTEEALRHLVNPSQKSGYLPPLNAIEEAHEDIEAHMLAVMVGMQAALQVVLQRFKPEILEKRLGQSALLEKLPLYRHAKTWDLFTELYSEIAVEAEDDFHQLFGRTFSQAYEEQIRRLEALKHTDPHLDKRF</sequence>
<dbReference type="EMBL" id="JAEPDI010000001">
    <property type="protein sequence ID" value="MCG7937331.1"/>
    <property type="molecule type" value="Genomic_DNA"/>
</dbReference>
<dbReference type="AlphaFoldDB" id="A0A9E4K246"/>
<dbReference type="CDD" id="cd00060">
    <property type="entry name" value="FHA"/>
    <property type="match status" value="1"/>
</dbReference>
<evidence type="ECO:0000259" key="2">
    <source>
        <dbReference type="PROSITE" id="PS50006"/>
    </source>
</evidence>
<feature type="compositionally biased region" description="Polar residues" evidence="1">
    <location>
        <begin position="187"/>
        <end position="204"/>
    </location>
</feature>
<dbReference type="InterPro" id="IPR000253">
    <property type="entry name" value="FHA_dom"/>
</dbReference>
<dbReference type="Pfam" id="PF20232">
    <property type="entry name" value="T6SS_FHA_C"/>
    <property type="match status" value="1"/>
</dbReference>
<evidence type="ECO:0000313" key="4">
    <source>
        <dbReference type="Proteomes" id="UP000886687"/>
    </source>
</evidence>
<feature type="region of interest" description="Disordered" evidence="1">
    <location>
        <begin position="175"/>
        <end position="310"/>
    </location>
</feature>
<dbReference type="NCBIfam" id="TIGR03354">
    <property type="entry name" value="VI_FHA"/>
    <property type="match status" value="1"/>
</dbReference>
<organism evidence="3 4">
    <name type="scientific">Candidatus Thiodiazotropha lotti</name>
    <dbReference type="NCBI Taxonomy" id="2792787"/>
    <lineage>
        <taxon>Bacteria</taxon>
        <taxon>Pseudomonadati</taxon>
        <taxon>Pseudomonadota</taxon>
        <taxon>Gammaproteobacteria</taxon>
        <taxon>Chromatiales</taxon>
        <taxon>Sedimenticolaceae</taxon>
        <taxon>Candidatus Thiodiazotropha</taxon>
    </lineage>
</organism>
<dbReference type="SMART" id="SM00240">
    <property type="entry name" value="FHA"/>
    <property type="match status" value="1"/>
</dbReference>
<dbReference type="Pfam" id="PF00498">
    <property type="entry name" value="FHA"/>
    <property type="match status" value="1"/>
</dbReference>
<feature type="compositionally biased region" description="Low complexity" evidence="1">
    <location>
        <begin position="276"/>
        <end position="289"/>
    </location>
</feature>
<feature type="compositionally biased region" description="Low complexity" evidence="1">
    <location>
        <begin position="298"/>
        <end position="309"/>
    </location>
</feature>
<dbReference type="InterPro" id="IPR008984">
    <property type="entry name" value="SMAD_FHA_dom_sf"/>
</dbReference>
<gene>
    <name evidence="3" type="primary">tagH</name>
    <name evidence="3" type="ORF">JAZ04_00545</name>
</gene>
<name>A0A9E4K246_9GAMM</name>
<feature type="region of interest" description="Disordered" evidence="1">
    <location>
        <begin position="21"/>
        <end position="42"/>
    </location>
</feature>
<dbReference type="Gene3D" id="2.60.200.20">
    <property type="match status" value="1"/>
</dbReference>
<dbReference type="SUPFAM" id="SSF49879">
    <property type="entry name" value="SMAD/FHA domain"/>
    <property type="match status" value="1"/>
</dbReference>
<accession>A0A9E4K246</accession>
<dbReference type="InterPro" id="IPR046883">
    <property type="entry name" value="T6SS_FHA_C"/>
</dbReference>
<evidence type="ECO:0000313" key="3">
    <source>
        <dbReference type="EMBL" id="MCG7937331.1"/>
    </source>
</evidence>